<dbReference type="EMBL" id="RDQH01000337">
    <property type="protein sequence ID" value="RXH83011.1"/>
    <property type="molecule type" value="Genomic_DNA"/>
</dbReference>
<evidence type="ECO:0000256" key="1">
    <source>
        <dbReference type="ARBA" id="ARBA00022729"/>
    </source>
</evidence>
<evidence type="ECO:0000313" key="7">
    <source>
        <dbReference type="EMBL" id="RXH83011.1"/>
    </source>
</evidence>
<dbReference type="GO" id="GO:0048544">
    <property type="term" value="P:recognition of pollen"/>
    <property type="evidence" value="ECO:0007669"/>
    <property type="project" value="InterPro"/>
</dbReference>
<feature type="transmembrane region" description="Helical" evidence="4">
    <location>
        <begin position="476"/>
        <end position="497"/>
    </location>
</feature>
<dbReference type="SMART" id="SM00473">
    <property type="entry name" value="PAN_AP"/>
    <property type="match status" value="1"/>
</dbReference>
<feature type="transmembrane region" description="Helical" evidence="4">
    <location>
        <begin position="20"/>
        <end position="43"/>
    </location>
</feature>
<evidence type="ECO:0008006" key="9">
    <source>
        <dbReference type="Google" id="ProtNLM"/>
    </source>
</evidence>
<keyword evidence="8" id="KW-1185">Reference proteome</keyword>
<accession>A0A498INF5</accession>
<keyword evidence="4" id="KW-1133">Transmembrane helix</keyword>
<name>A0A498INF5_MALDO</name>
<sequence>MIPLPCGRELENKKNSMGGFGFLLIVSTNLLFLLYMSTISFAVDSIGPSQSILDGRTLVSKDGSFELGFFSPGSSKNRYLGIWYNYKNIPVQTVVWVANRCNPITDLSGVLMINNTGYLVVLGQNKTVFWSTSSVRHAESARVQLLDSGNLVLTDGKDGNSGTYLWQSFDYPSDTLLPGMKLGWDLRTGLKRRISAWKNAEDPCPGNFTYGIEMDLQAYPQAFVRNSTSKIYRAIPLNGLTFCGASEKHSTRYSFNFVYNDSEVYYMYNPTIKSITSRIVLNQTTSSCARFHWKKESQAWTVHSSRPRDLCDRYSFCGANSNCLIGQSPVCQCLKGFKPKSQEKWNLTDWSLGCVRNEPLSCQGRDKDGFVKFVGLKLPDTTHSWVDKTINLKECTAKCLENCSCTAYRSSDIGGRTGCTIWFGDLIDIAQVSAGGQEIFIRMPASELVPFASIKVKEPTLLFVAEEKNDGKVKTAVIVAAVVVVVFSGLLLVGCYIRRSRKKFEGKLTYPHHLSNIEFKFLTTMSISTTCEKTEIRQRDQDNEGARNGELELPLFELTTLVSATDNFSSNNKLGEGGFGPVYKEFYHPTSPNLIGHASIKCNISSYSIVDKAYN</sequence>
<evidence type="ECO:0000259" key="5">
    <source>
        <dbReference type="PROSITE" id="PS50927"/>
    </source>
</evidence>
<organism evidence="7 8">
    <name type="scientific">Malus domestica</name>
    <name type="common">Apple</name>
    <name type="synonym">Pyrus malus</name>
    <dbReference type="NCBI Taxonomy" id="3750"/>
    <lineage>
        <taxon>Eukaryota</taxon>
        <taxon>Viridiplantae</taxon>
        <taxon>Streptophyta</taxon>
        <taxon>Embryophyta</taxon>
        <taxon>Tracheophyta</taxon>
        <taxon>Spermatophyta</taxon>
        <taxon>Magnoliopsida</taxon>
        <taxon>eudicotyledons</taxon>
        <taxon>Gunneridae</taxon>
        <taxon>Pentapetalae</taxon>
        <taxon>rosids</taxon>
        <taxon>fabids</taxon>
        <taxon>Rosales</taxon>
        <taxon>Rosaceae</taxon>
        <taxon>Amygdaloideae</taxon>
        <taxon>Maleae</taxon>
        <taxon>Malus</taxon>
    </lineage>
</organism>
<keyword evidence="4" id="KW-0812">Transmembrane</keyword>
<dbReference type="SMART" id="SM00108">
    <property type="entry name" value="B_lectin"/>
    <property type="match status" value="1"/>
</dbReference>
<feature type="domain" description="Bulb-type lectin" evidence="5">
    <location>
        <begin position="43"/>
        <end position="166"/>
    </location>
</feature>
<dbReference type="PROSITE" id="PS50927">
    <property type="entry name" value="BULB_LECTIN"/>
    <property type="match status" value="1"/>
</dbReference>
<protein>
    <recommendedName>
        <fullName evidence="9">Bulb-type lectin domain-containing protein</fullName>
    </recommendedName>
</protein>
<dbReference type="Pfam" id="PF01453">
    <property type="entry name" value="B_lectin"/>
    <property type="match status" value="1"/>
</dbReference>
<keyword evidence="2" id="KW-1015">Disulfide bond</keyword>
<dbReference type="InterPro" id="IPR036426">
    <property type="entry name" value="Bulb-type_lectin_dom_sf"/>
</dbReference>
<reference evidence="7 8" key="1">
    <citation type="submission" date="2018-10" db="EMBL/GenBank/DDBJ databases">
        <title>A high-quality apple genome assembly.</title>
        <authorList>
            <person name="Hu J."/>
        </authorList>
    </citation>
    <scope>NUCLEOTIDE SEQUENCE [LARGE SCALE GENOMIC DNA]</scope>
    <source>
        <strain evidence="8">cv. HFTH1</strain>
        <tissue evidence="7">Young leaf</tissue>
    </source>
</reference>
<dbReference type="Pfam" id="PF00954">
    <property type="entry name" value="S_locus_glycop"/>
    <property type="match status" value="1"/>
</dbReference>
<feature type="domain" description="Apple" evidence="6">
    <location>
        <begin position="362"/>
        <end position="445"/>
    </location>
</feature>
<keyword evidence="3" id="KW-0325">Glycoprotein</keyword>
<dbReference type="FunFam" id="2.90.10.10:FF:000001">
    <property type="entry name" value="G-type lectin S-receptor-like serine/threonine-protein kinase"/>
    <property type="match status" value="1"/>
</dbReference>
<dbReference type="InterPro" id="IPR000858">
    <property type="entry name" value="S_locus_glycoprot_dom"/>
</dbReference>
<dbReference type="AlphaFoldDB" id="A0A498INF5"/>
<dbReference type="SUPFAM" id="SSF51110">
    <property type="entry name" value="alpha-D-mannose-specific plant lectins"/>
    <property type="match status" value="1"/>
</dbReference>
<dbReference type="Gene3D" id="2.90.10.10">
    <property type="entry name" value="Bulb-type lectin domain"/>
    <property type="match status" value="1"/>
</dbReference>
<dbReference type="PANTHER" id="PTHR32444">
    <property type="entry name" value="BULB-TYPE LECTIN DOMAIN-CONTAINING PROTEIN"/>
    <property type="match status" value="1"/>
</dbReference>
<gene>
    <name evidence="7" type="ORF">DVH24_003509</name>
</gene>
<keyword evidence="4" id="KW-0472">Membrane</keyword>
<dbReference type="Gene3D" id="3.30.200.20">
    <property type="entry name" value="Phosphorylase Kinase, domain 1"/>
    <property type="match status" value="1"/>
</dbReference>
<proteinExistence type="predicted"/>
<dbReference type="CDD" id="cd01098">
    <property type="entry name" value="PAN_AP_plant"/>
    <property type="match status" value="1"/>
</dbReference>
<dbReference type="InterPro" id="IPR003609">
    <property type="entry name" value="Pan_app"/>
</dbReference>
<dbReference type="Pfam" id="PF08276">
    <property type="entry name" value="PAN_2"/>
    <property type="match status" value="1"/>
</dbReference>
<evidence type="ECO:0000256" key="2">
    <source>
        <dbReference type="ARBA" id="ARBA00023157"/>
    </source>
</evidence>
<evidence type="ECO:0000256" key="3">
    <source>
        <dbReference type="ARBA" id="ARBA00023180"/>
    </source>
</evidence>
<dbReference type="Proteomes" id="UP000290289">
    <property type="component" value="Chromosome 11"/>
</dbReference>
<dbReference type="InterPro" id="IPR001480">
    <property type="entry name" value="Bulb-type_lectin_dom"/>
</dbReference>
<dbReference type="PROSITE" id="PS50948">
    <property type="entry name" value="PAN"/>
    <property type="match status" value="1"/>
</dbReference>
<dbReference type="CDD" id="cd00028">
    <property type="entry name" value="B_lectin"/>
    <property type="match status" value="1"/>
</dbReference>
<comment type="caution">
    <text evidence="7">The sequence shown here is derived from an EMBL/GenBank/DDBJ whole genome shotgun (WGS) entry which is preliminary data.</text>
</comment>
<evidence type="ECO:0000313" key="8">
    <source>
        <dbReference type="Proteomes" id="UP000290289"/>
    </source>
</evidence>
<keyword evidence="1" id="KW-0732">Signal</keyword>
<dbReference type="PANTHER" id="PTHR32444:SF234">
    <property type="entry name" value="RECEPTOR-LIKE SERINE_THREONINE-PROTEIN KINASE"/>
    <property type="match status" value="1"/>
</dbReference>
<evidence type="ECO:0000256" key="4">
    <source>
        <dbReference type="SAM" id="Phobius"/>
    </source>
</evidence>
<evidence type="ECO:0000259" key="6">
    <source>
        <dbReference type="PROSITE" id="PS50948"/>
    </source>
</evidence>